<dbReference type="EMBL" id="JAUDBR010000028">
    <property type="protein sequence ID" value="MDM8077878.1"/>
    <property type="molecule type" value="Genomic_DNA"/>
</dbReference>
<protein>
    <submittedName>
        <fullName evidence="2">Imm5 family immunity protein</fullName>
    </submittedName>
</protein>
<accession>A0ABT7U1B6</accession>
<evidence type="ECO:0000313" key="3">
    <source>
        <dbReference type="Proteomes" id="UP001529257"/>
    </source>
</evidence>
<gene>
    <name evidence="2" type="ORF">QUV91_12540</name>
</gene>
<evidence type="ECO:0000259" key="1">
    <source>
        <dbReference type="Pfam" id="PF14423"/>
    </source>
</evidence>
<organism evidence="2 3">
    <name type="scientific">Actinomyces viscosus</name>
    <dbReference type="NCBI Taxonomy" id="1656"/>
    <lineage>
        <taxon>Bacteria</taxon>
        <taxon>Bacillati</taxon>
        <taxon>Actinomycetota</taxon>
        <taxon>Actinomycetes</taxon>
        <taxon>Actinomycetales</taxon>
        <taxon>Actinomycetaceae</taxon>
        <taxon>Actinomyces</taxon>
    </lineage>
</organism>
<feature type="domain" description="Immunity protein Imm5" evidence="1">
    <location>
        <begin position="11"/>
        <end position="52"/>
    </location>
</feature>
<dbReference type="InterPro" id="IPR025675">
    <property type="entry name" value="Imm5"/>
</dbReference>
<dbReference type="Proteomes" id="UP001529257">
    <property type="component" value="Unassembled WGS sequence"/>
</dbReference>
<sequence length="57" mass="6538">MPVAKEFCLYFLDCSYACACVVAGGMNWRPADEVDVEARRAFWMWYLNEAIPSVLNN</sequence>
<keyword evidence="3" id="KW-1185">Reference proteome</keyword>
<reference evidence="3" key="1">
    <citation type="submission" date="2023-06" db="EMBL/GenBank/DDBJ databases">
        <title>Identification and characterization of horizontal gene transfer across gut microbiota members of farm animals based on homology search.</title>
        <authorList>
            <person name="Zeman M."/>
            <person name="Kubasova T."/>
            <person name="Jahodarova E."/>
            <person name="Nykrynova M."/>
            <person name="Rychlik I."/>
        </authorList>
    </citation>
    <scope>NUCLEOTIDE SEQUENCE [LARGE SCALE GENOMIC DNA]</scope>
    <source>
        <strain evidence="3">ET81</strain>
    </source>
</reference>
<name>A0ABT7U1B6_ACTVI</name>
<comment type="caution">
    <text evidence="2">The sequence shown here is derived from an EMBL/GenBank/DDBJ whole genome shotgun (WGS) entry which is preliminary data.</text>
</comment>
<proteinExistence type="predicted"/>
<evidence type="ECO:0000313" key="2">
    <source>
        <dbReference type="EMBL" id="MDM8077878.1"/>
    </source>
</evidence>
<dbReference type="Pfam" id="PF14423">
    <property type="entry name" value="Imm5"/>
    <property type="match status" value="1"/>
</dbReference>